<dbReference type="PROSITE" id="PS50817">
    <property type="entry name" value="INTEIN_N_TER"/>
    <property type="match status" value="1"/>
</dbReference>
<dbReference type="InterPro" id="IPR003587">
    <property type="entry name" value="Hint_dom_N"/>
</dbReference>
<dbReference type="CDD" id="cd00081">
    <property type="entry name" value="Hint"/>
    <property type="match status" value="1"/>
</dbReference>
<feature type="domain" description="Hint" evidence="1">
    <location>
        <begin position="20"/>
        <end position="115"/>
    </location>
</feature>
<sequence>MGYATDGNGGLDENGAFSISTCFTAGTLVHTKTGTKKIEEIQVGDQVLSWDESEDEFEYNRVSETYIRQTDKIYKLTYENGSSVETTNTHPFYIDGKGWVKAEKLQVGDKSILSNEERLTLHSIEIELRQTTVYNFQVENAHTYFVSDVAILVHNADGYENMVNRYSEARLSIEKDFSQYQELKDKTLEEFVKAGADLLKGTAGSILGAGIEGGTAAKDLAADSKTGPLYEELIAHDGEIEKSNFENDVKLINVSKSENEKEMKILLGNRTLDSLRESDDPNDTKRYLKYSQLEGNNLDLDKMMANRTEKYNTYMSKLADLTAGIKNRDFGANFNFRRELNFDAIEGDSPLKHSQIALQQLAEFSNDYRNYLGSAMADSVSAKTFDAQKLVKSYNDYLLSRGWRPIK</sequence>
<dbReference type="PROSITE" id="PS50818">
    <property type="entry name" value="INTEIN_C_TER"/>
    <property type="match status" value="1"/>
</dbReference>
<dbReference type="Proteomes" id="UP000094197">
    <property type="component" value="Chromosome 2"/>
</dbReference>
<gene>
    <name evidence="2" type="ORF">A0128_19700</name>
</gene>
<reference evidence="2 3" key="1">
    <citation type="submission" date="2016-04" db="EMBL/GenBank/DDBJ databases">
        <title>Complete genome seqeunce of Leptospira alstonii serovar Room22.</title>
        <authorList>
            <person name="Nally J.E."/>
            <person name="Bayles D.O."/>
            <person name="Hurley D."/>
            <person name="Fanning S."/>
            <person name="McMahon B.J."/>
            <person name="Arent Z."/>
        </authorList>
    </citation>
    <scope>NUCLEOTIDE SEQUENCE [LARGE SCALE GENOMIC DNA]</scope>
    <source>
        <strain evidence="2 3">GWTS #1</strain>
    </source>
</reference>
<dbReference type="Pfam" id="PF07591">
    <property type="entry name" value="PT-HINT"/>
    <property type="match status" value="1"/>
</dbReference>
<dbReference type="SMART" id="SM00306">
    <property type="entry name" value="HintN"/>
    <property type="match status" value="1"/>
</dbReference>
<dbReference type="Gene3D" id="2.170.16.10">
    <property type="entry name" value="Hedgehog/Intein (Hint) domain"/>
    <property type="match status" value="1"/>
</dbReference>
<keyword evidence="3" id="KW-1185">Reference proteome</keyword>
<organism evidence="2 3">
    <name type="scientific">Leptospira tipperaryensis</name>
    <dbReference type="NCBI Taxonomy" id="2564040"/>
    <lineage>
        <taxon>Bacteria</taxon>
        <taxon>Pseudomonadati</taxon>
        <taxon>Spirochaetota</taxon>
        <taxon>Spirochaetia</taxon>
        <taxon>Leptospirales</taxon>
        <taxon>Leptospiraceae</taxon>
        <taxon>Leptospira</taxon>
    </lineage>
</organism>
<dbReference type="OrthoDB" id="346148at2"/>
<dbReference type="EMBL" id="CP015218">
    <property type="protein sequence ID" value="AOP36254.1"/>
    <property type="molecule type" value="Genomic_DNA"/>
</dbReference>
<dbReference type="NCBIfam" id="TIGR01443">
    <property type="entry name" value="intein_Cterm"/>
    <property type="match status" value="1"/>
</dbReference>
<name>A0A1D7V346_9LEPT</name>
<dbReference type="InterPro" id="IPR036844">
    <property type="entry name" value="Hint_dom_sf"/>
</dbReference>
<proteinExistence type="predicted"/>
<dbReference type="InterPro" id="IPR030934">
    <property type="entry name" value="Intein_C"/>
</dbReference>
<dbReference type="GO" id="GO:0016539">
    <property type="term" value="P:intein-mediated protein splicing"/>
    <property type="evidence" value="ECO:0007669"/>
    <property type="project" value="InterPro"/>
</dbReference>
<dbReference type="KEGG" id="laj:A0128_19700"/>
<dbReference type="AlphaFoldDB" id="A0A1D7V346"/>
<dbReference type="NCBIfam" id="TIGR01445">
    <property type="entry name" value="intein_Nterm"/>
    <property type="match status" value="1"/>
</dbReference>
<dbReference type="SUPFAM" id="SSF51294">
    <property type="entry name" value="Hedgehog/intein (Hint) domain"/>
    <property type="match status" value="1"/>
</dbReference>
<evidence type="ECO:0000313" key="2">
    <source>
        <dbReference type="EMBL" id="AOP36254.1"/>
    </source>
</evidence>
<evidence type="ECO:0000313" key="3">
    <source>
        <dbReference type="Proteomes" id="UP000094197"/>
    </source>
</evidence>
<accession>A0A1D7V346</accession>
<evidence type="ECO:0000259" key="1">
    <source>
        <dbReference type="SMART" id="SM00306"/>
    </source>
</evidence>
<protein>
    <recommendedName>
        <fullName evidence="1">Hint domain-containing protein</fullName>
    </recommendedName>
</protein>
<dbReference type="RefSeq" id="WP_069609479.1">
    <property type="nucleotide sequence ID" value="NZ_CP015218.1"/>
</dbReference>
<dbReference type="InterPro" id="IPR006141">
    <property type="entry name" value="Intein_N"/>
</dbReference>